<dbReference type="CDD" id="cd13399">
    <property type="entry name" value="Slt35-like"/>
    <property type="match status" value="1"/>
</dbReference>
<dbReference type="InterPro" id="IPR043426">
    <property type="entry name" value="MltB-like"/>
</dbReference>
<protein>
    <recommendedName>
        <fullName evidence="2">Transglycosylase SLT domain-containing protein</fullName>
    </recommendedName>
</protein>
<dbReference type="GO" id="GO:0008933">
    <property type="term" value="F:peptidoglycan lytic transglycosylase activity"/>
    <property type="evidence" value="ECO:0007669"/>
    <property type="project" value="TreeGrafter"/>
</dbReference>
<dbReference type="EMBL" id="MFNE01000043">
    <property type="protein sequence ID" value="OGG94017.1"/>
    <property type="molecule type" value="Genomic_DNA"/>
</dbReference>
<evidence type="ECO:0000259" key="2">
    <source>
        <dbReference type="Pfam" id="PF13406"/>
    </source>
</evidence>
<dbReference type="InterPro" id="IPR023346">
    <property type="entry name" value="Lysozyme-like_dom_sf"/>
</dbReference>
<dbReference type="Gene3D" id="1.10.8.350">
    <property type="entry name" value="Bacterial muramidase"/>
    <property type="match status" value="1"/>
</dbReference>
<evidence type="ECO:0000313" key="4">
    <source>
        <dbReference type="Proteomes" id="UP000178449"/>
    </source>
</evidence>
<feature type="signal peptide" evidence="1">
    <location>
        <begin position="1"/>
        <end position="25"/>
    </location>
</feature>
<dbReference type="STRING" id="1817772.A2527_09180"/>
<evidence type="ECO:0000256" key="1">
    <source>
        <dbReference type="SAM" id="SignalP"/>
    </source>
</evidence>
<dbReference type="PANTHER" id="PTHR30163:SF9">
    <property type="entry name" value="MEMBRANE-BOUND LYTIC MUREIN TRANSGLYCOSYLASE B"/>
    <property type="match status" value="1"/>
</dbReference>
<dbReference type="Proteomes" id="UP000178449">
    <property type="component" value="Unassembled WGS sequence"/>
</dbReference>
<gene>
    <name evidence="3" type="ORF">A2527_09180</name>
</gene>
<dbReference type="InterPro" id="IPR031304">
    <property type="entry name" value="SLT_2"/>
</dbReference>
<dbReference type="SUPFAM" id="SSF53955">
    <property type="entry name" value="Lysozyme-like"/>
    <property type="match status" value="1"/>
</dbReference>
<organism evidence="3 4">
    <name type="scientific">Candidatus Lambdaproteobacteria bacterium RIFOXYD2_FULL_50_16</name>
    <dbReference type="NCBI Taxonomy" id="1817772"/>
    <lineage>
        <taxon>Bacteria</taxon>
        <taxon>Pseudomonadati</taxon>
        <taxon>Pseudomonadota</taxon>
        <taxon>Candidatus Lambdaproteobacteria</taxon>
    </lineage>
</organism>
<name>A0A1F6G7D3_9PROT</name>
<keyword evidence="1" id="KW-0732">Signal</keyword>
<dbReference type="GO" id="GO:0009253">
    <property type="term" value="P:peptidoglycan catabolic process"/>
    <property type="evidence" value="ECO:0007669"/>
    <property type="project" value="TreeGrafter"/>
</dbReference>
<dbReference type="Pfam" id="PF13406">
    <property type="entry name" value="SLT_2"/>
    <property type="match status" value="1"/>
</dbReference>
<dbReference type="AlphaFoldDB" id="A0A1F6G7D3"/>
<comment type="caution">
    <text evidence="3">The sequence shown here is derived from an EMBL/GenBank/DDBJ whole genome shotgun (WGS) entry which is preliminary data.</text>
</comment>
<sequence length="312" mass="35827">MMRGWTKIALFALFALTFLSPPLNAEEKPQFSPEERAFLIDQFSDRFSSFYLTQVFEDQRLNKLDVIAERNVNNQETHRDYQDFHSPYSLFLAQRFEKKWRKTLVQASKKFEVDPEAVVAILLVETGFGNVLGRYPVIGVFSSILVERETAKDRYPIDLSLSESEQYYLNKLDRKAKWAKEELAALLELSQKNQKSPYHYKGSYAGAFGLPQFLPSSYLKWGYDSDKSGSVNLFRFPDSIYSTANYLKSHGWVKGLENQANHEAVYHYNRSQPYVETVLKIAQKLRNKRGGLSASVALEMDESVVKPPASGI</sequence>
<accession>A0A1F6G7D3</accession>
<reference evidence="3 4" key="1">
    <citation type="journal article" date="2016" name="Nat. Commun.">
        <title>Thousands of microbial genomes shed light on interconnected biogeochemical processes in an aquifer system.</title>
        <authorList>
            <person name="Anantharaman K."/>
            <person name="Brown C.T."/>
            <person name="Hug L.A."/>
            <person name="Sharon I."/>
            <person name="Castelle C.J."/>
            <person name="Probst A.J."/>
            <person name="Thomas B.C."/>
            <person name="Singh A."/>
            <person name="Wilkins M.J."/>
            <person name="Karaoz U."/>
            <person name="Brodie E.L."/>
            <person name="Williams K.H."/>
            <person name="Hubbard S.S."/>
            <person name="Banfield J.F."/>
        </authorList>
    </citation>
    <scope>NUCLEOTIDE SEQUENCE [LARGE SCALE GENOMIC DNA]</scope>
</reference>
<evidence type="ECO:0000313" key="3">
    <source>
        <dbReference type="EMBL" id="OGG94017.1"/>
    </source>
</evidence>
<feature type="domain" description="Transglycosylase SLT" evidence="2">
    <location>
        <begin position="45"/>
        <end position="256"/>
    </location>
</feature>
<dbReference type="PANTHER" id="PTHR30163">
    <property type="entry name" value="MEMBRANE-BOUND LYTIC MUREIN TRANSGLYCOSYLASE B"/>
    <property type="match status" value="1"/>
</dbReference>
<feature type="chain" id="PRO_5009524519" description="Transglycosylase SLT domain-containing protein" evidence="1">
    <location>
        <begin position="26"/>
        <end position="312"/>
    </location>
</feature>
<proteinExistence type="predicted"/>